<gene>
    <name evidence="7" type="ORF">SOO65_10830</name>
</gene>
<dbReference type="InterPro" id="IPR001792">
    <property type="entry name" value="Acylphosphatase-like_dom"/>
</dbReference>
<dbReference type="PANTHER" id="PTHR47268:SF4">
    <property type="entry name" value="ACYLPHOSPHATASE"/>
    <property type="match status" value="1"/>
</dbReference>
<dbReference type="SUPFAM" id="SSF54975">
    <property type="entry name" value="Acylphosphatase/BLUF domain-like"/>
    <property type="match status" value="1"/>
</dbReference>
<feature type="active site" evidence="4">
    <location>
        <position position="18"/>
    </location>
</feature>
<dbReference type="RefSeq" id="WP_321389420.1">
    <property type="nucleotide sequence ID" value="NZ_CP139487.1"/>
</dbReference>
<dbReference type="KEGG" id="psti:SOO65_10830"/>
<dbReference type="EMBL" id="CP139487">
    <property type="protein sequence ID" value="WPU63179.1"/>
    <property type="molecule type" value="Genomic_DNA"/>
</dbReference>
<evidence type="ECO:0000256" key="5">
    <source>
        <dbReference type="RuleBase" id="RU004168"/>
    </source>
</evidence>
<dbReference type="InterPro" id="IPR036046">
    <property type="entry name" value="Acylphosphatase-like_dom_sf"/>
</dbReference>
<evidence type="ECO:0000259" key="6">
    <source>
        <dbReference type="PROSITE" id="PS51160"/>
    </source>
</evidence>
<dbReference type="Gene3D" id="3.30.70.100">
    <property type="match status" value="1"/>
</dbReference>
<comment type="similarity">
    <text evidence="1 5">Belongs to the acylphosphatase family.</text>
</comment>
<keyword evidence="8" id="KW-1185">Reference proteome</keyword>
<sequence length="94" mass="10641">MLQMTLIIKGKVQRVGFRYSVVDFVHSEKLPIVGHVRNMPDGSVHVIAQGDIEALKELHRFCTKGPPRAEVREVEQDLIQINKAEFSDFVVLAD</sequence>
<evidence type="ECO:0000313" key="7">
    <source>
        <dbReference type="EMBL" id="WPU63179.1"/>
    </source>
</evidence>
<evidence type="ECO:0000256" key="1">
    <source>
        <dbReference type="ARBA" id="ARBA00005614"/>
    </source>
</evidence>
<evidence type="ECO:0000256" key="2">
    <source>
        <dbReference type="ARBA" id="ARBA00012150"/>
    </source>
</evidence>
<dbReference type="Proteomes" id="UP001324634">
    <property type="component" value="Chromosome"/>
</dbReference>
<keyword evidence="4" id="KW-0378">Hydrolase</keyword>
<accession>A0AAX4HIW9</accession>
<feature type="active site" evidence="4">
    <location>
        <position position="38"/>
    </location>
</feature>
<dbReference type="InterPro" id="IPR020456">
    <property type="entry name" value="Acylphosphatase"/>
</dbReference>
<evidence type="ECO:0000256" key="4">
    <source>
        <dbReference type="PROSITE-ProRule" id="PRU00520"/>
    </source>
</evidence>
<comment type="catalytic activity">
    <reaction evidence="3 4">
        <text>an acyl phosphate + H2O = a carboxylate + phosphate + H(+)</text>
        <dbReference type="Rhea" id="RHEA:14965"/>
        <dbReference type="ChEBI" id="CHEBI:15377"/>
        <dbReference type="ChEBI" id="CHEBI:15378"/>
        <dbReference type="ChEBI" id="CHEBI:29067"/>
        <dbReference type="ChEBI" id="CHEBI:43474"/>
        <dbReference type="ChEBI" id="CHEBI:59918"/>
        <dbReference type="EC" id="3.6.1.7"/>
    </reaction>
</comment>
<dbReference type="EC" id="3.6.1.7" evidence="2 4"/>
<protein>
    <recommendedName>
        <fullName evidence="2 4">acylphosphatase</fullName>
        <ecNumber evidence="2 4">3.6.1.7</ecNumber>
    </recommendedName>
</protein>
<evidence type="ECO:0000256" key="3">
    <source>
        <dbReference type="ARBA" id="ARBA00047645"/>
    </source>
</evidence>
<organism evidence="7 8">
    <name type="scientific">Peredibacter starrii</name>
    <dbReference type="NCBI Taxonomy" id="28202"/>
    <lineage>
        <taxon>Bacteria</taxon>
        <taxon>Pseudomonadati</taxon>
        <taxon>Bdellovibrionota</taxon>
        <taxon>Bacteriovoracia</taxon>
        <taxon>Bacteriovoracales</taxon>
        <taxon>Bacteriovoracaceae</taxon>
        <taxon>Peredibacter</taxon>
    </lineage>
</organism>
<evidence type="ECO:0000313" key="8">
    <source>
        <dbReference type="Proteomes" id="UP001324634"/>
    </source>
</evidence>
<name>A0AAX4HIW9_9BACT</name>
<proteinExistence type="inferred from homology"/>
<dbReference type="GO" id="GO:0003998">
    <property type="term" value="F:acylphosphatase activity"/>
    <property type="evidence" value="ECO:0007669"/>
    <property type="project" value="UniProtKB-EC"/>
</dbReference>
<feature type="domain" description="Acylphosphatase-like" evidence="6">
    <location>
        <begin position="3"/>
        <end position="93"/>
    </location>
</feature>
<dbReference type="PROSITE" id="PS51160">
    <property type="entry name" value="ACYLPHOSPHATASE_3"/>
    <property type="match status" value="1"/>
</dbReference>
<dbReference type="Pfam" id="PF00708">
    <property type="entry name" value="Acylphosphatase"/>
    <property type="match status" value="1"/>
</dbReference>
<dbReference type="PANTHER" id="PTHR47268">
    <property type="entry name" value="ACYLPHOSPHATASE"/>
    <property type="match status" value="1"/>
</dbReference>
<dbReference type="AlphaFoldDB" id="A0AAX4HIW9"/>
<reference evidence="7 8" key="1">
    <citation type="submission" date="2023-11" db="EMBL/GenBank/DDBJ databases">
        <title>Peredibacter starrii A3.12.</title>
        <authorList>
            <person name="Mitchell R.J."/>
        </authorList>
    </citation>
    <scope>NUCLEOTIDE SEQUENCE [LARGE SCALE GENOMIC DNA]</scope>
    <source>
        <strain evidence="7 8">A3.12</strain>
    </source>
</reference>